<reference evidence="2" key="1">
    <citation type="submission" date="2017-02" db="EMBL/GenBank/DDBJ databases">
        <title>Delving into the versatile metabolic prowess of the omnipresent phylum Bacteroidetes.</title>
        <authorList>
            <person name="Nobu M.K."/>
            <person name="Mei R."/>
            <person name="Narihiro T."/>
            <person name="Kuroda K."/>
            <person name="Liu W.-T."/>
        </authorList>
    </citation>
    <scope>NUCLEOTIDE SEQUENCE</scope>
    <source>
        <strain evidence="2">ADurb.Bin280</strain>
    </source>
</reference>
<dbReference type="Proteomes" id="UP000485367">
    <property type="component" value="Unassembled WGS sequence"/>
</dbReference>
<gene>
    <name evidence="2" type="ORF">BWY43_00590</name>
</gene>
<comment type="caution">
    <text evidence="2">The sequence shown here is derived from an EMBL/GenBank/DDBJ whole genome shotgun (WGS) entry which is preliminary data.</text>
</comment>
<organism evidence="2">
    <name type="scientific">candidate division WS2 bacterium ADurb.Bin280</name>
    <dbReference type="NCBI Taxonomy" id="1852829"/>
    <lineage>
        <taxon>Bacteria</taxon>
        <taxon>candidate division WS2</taxon>
    </lineage>
</organism>
<dbReference type="AlphaFoldDB" id="A0A1V5SDU3"/>
<evidence type="ECO:0000256" key="1">
    <source>
        <dbReference type="SAM" id="MobiDB-lite"/>
    </source>
</evidence>
<protein>
    <submittedName>
        <fullName evidence="2">Uncharacterized protein</fullName>
    </submittedName>
</protein>
<sequence>MEDLQMKFCPDCDYQGKELICPICHRDMIEDPTAEGSAPKANQSGESEDLIDTDQGVSDDEIINN</sequence>
<feature type="region of interest" description="Disordered" evidence="1">
    <location>
        <begin position="31"/>
        <end position="65"/>
    </location>
</feature>
<evidence type="ECO:0000313" key="2">
    <source>
        <dbReference type="EMBL" id="OQA52192.1"/>
    </source>
</evidence>
<feature type="compositionally biased region" description="Acidic residues" evidence="1">
    <location>
        <begin position="46"/>
        <end position="65"/>
    </location>
</feature>
<proteinExistence type="predicted"/>
<dbReference type="EMBL" id="MWBO01000041">
    <property type="protein sequence ID" value="OQA52192.1"/>
    <property type="molecule type" value="Genomic_DNA"/>
</dbReference>
<name>A0A1V5SDU3_9BACT</name>
<accession>A0A1V5SDU3</accession>